<dbReference type="GeneID" id="11504349"/>
<dbReference type="GO" id="GO:0004222">
    <property type="term" value="F:metalloendopeptidase activity"/>
    <property type="evidence" value="ECO:0007669"/>
    <property type="project" value="EnsemblFungi"/>
</dbReference>
<reference evidence="10 11" key="1">
    <citation type="journal article" date="2011" name="Proc. Natl. Acad. Sci. U.S.A.">
        <title>Evolutionary erosion of yeast sex chromosomes by mating-type switching accidents.</title>
        <authorList>
            <person name="Gordon J.L."/>
            <person name="Armisen D."/>
            <person name="Proux-Wera E."/>
            <person name="Oheigeartaigh S.S."/>
            <person name="Byrne K.P."/>
            <person name="Wolfe K.H."/>
        </authorList>
    </citation>
    <scope>NUCLEOTIDE SEQUENCE [LARGE SCALE GENOMIC DNA]</scope>
    <source>
        <strain evidence="11">ATCC 10662 / CBS 1146 / NBRC 0425 / NCYC 2629 / NRRL Y-866</strain>
    </source>
</reference>
<gene>
    <name evidence="10" type="primary">TDEL0F03400</name>
    <name evidence="10" type="ORF">TDEL_0F03400</name>
</gene>
<name>G8ZX07_TORDE</name>
<keyword evidence="4" id="KW-0479">Metal-binding</keyword>
<keyword evidence="3" id="KW-0645">Protease</keyword>
<keyword evidence="6" id="KW-0862">Zinc</keyword>
<evidence type="ECO:0000259" key="9">
    <source>
        <dbReference type="Pfam" id="PF16187"/>
    </source>
</evidence>
<dbReference type="PANTHER" id="PTHR43690">
    <property type="entry name" value="NARDILYSIN"/>
    <property type="match status" value="1"/>
</dbReference>
<dbReference type="FunFam" id="3.30.830.10:FF:000012">
    <property type="entry name" value="Protease 3"/>
    <property type="match status" value="1"/>
</dbReference>
<dbReference type="GO" id="GO:0043332">
    <property type="term" value="C:mating projection tip"/>
    <property type="evidence" value="ECO:0007669"/>
    <property type="project" value="EnsemblFungi"/>
</dbReference>
<dbReference type="GO" id="GO:0000755">
    <property type="term" value="P:cytogamy"/>
    <property type="evidence" value="ECO:0007669"/>
    <property type="project" value="EnsemblFungi"/>
</dbReference>
<dbReference type="GO" id="GO:0051603">
    <property type="term" value="P:proteolysis involved in protein catabolic process"/>
    <property type="evidence" value="ECO:0007669"/>
    <property type="project" value="TreeGrafter"/>
</dbReference>
<accession>G8ZX07</accession>
<dbReference type="eggNOG" id="KOG0959">
    <property type="taxonomic scope" value="Eukaryota"/>
</dbReference>
<keyword evidence="7" id="KW-0482">Metalloprotease</keyword>
<evidence type="ECO:0008006" key="12">
    <source>
        <dbReference type="Google" id="ProtNLM"/>
    </source>
</evidence>
<dbReference type="InterPro" id="IPR032632">
    <property type="entry name" value="Peptidase_M16_M"/>
</dbReference>
<dbReference type="HOGENOM" id="CLU_008088_0_0_1"/>
<dbReference type="GO" id="GO:0005829">
    <property type="term" value="C:cytosol"/>
    <property type="evidence" value="ECO:0007669"/>
    <property type="project" value="TreeGrafter"/>
</dbReference>
<proteinExistence type="inferred from homology"/>
<dbReference type="InParanoid" id="G8ZX07"/>
<comment type="similarity">
    <text evidence="2">Belongs to the peptidase M16 family.</text>
</comment>
<protein>
    <recommendedName>
        <fullName evidence="12">Peptidase M16 N-terminal domain-containing protein</fullName>
    </recommendedName>
</protein>
<evidence type="ECO:0000256" key="7">
    <source>
        <dbReference type="ARBA" id="ARBA00023049"/>
    </source>
</evidence>
<dbReference type="AlphaFoldDB" id="G8ZX07"/>
<dbReference type="FunCoup" id="G8ZX07">
    <property type="interactions" value="61"/>
</dbReference>
<dbReference type="PANTHER" id="PTHR43690:SF18">
    <property type="entry name" value="INSULIN-DEGRADING ENZYME-RELATED"/>
    <property type="match status" value="1"/>
</dbReference>
<sequence length="1170" mass="133431">MSWSQVKHINVPFFTPLSYSNRTHKLCQLPNGILLLLISDPTESVSACSLTVAAGSYNDSDDVPGVAHLCEHMLLAGGSKKYPSPGCYHDMITKNNGSYNAFTTGEQTTFYFELPDFNQAPEAGFEKAIDIFASFFSEPLFDHTLINKEIYAIQNEHDSNVSNVTKILYHATRLLGDKSHPFSRFATGNMSSLKNTLRLKGPTLRNLLSNHFRENYAPSRMTICLRGPSSVNGLAKLAISKFGELRPHKANEKVQAALTPNDGFNILQTRWGHTKAANNCFPSCLERNTICVDSGKLPIMRFLFPVWQKFTRFTKKDFLIFERFWFELFGDESAGSFCHFLVEKGWITNCYAYISRFSTDNTGLILELSLTNSGWHNIELIAQTLIFYLVPKFSREHTVQLARFLSEQFSIDLIRFLYSNAENSPMTECSNLCEVLQEDINGLDNSCIFMGSPMVLNEQSTQGLFSENEESQKWWIGQAIKFQSFLKEFMNHSNMRLILLGCLEDCSLSTTATQGKIAGTDPFYDFAYFTCKLSLRKPHANILNDYKFSIPPKNEFKPSWAENFPSLMRKLYYSSTKSQQASLGFAIKSDEGTRTPQLVSQNENYDMWVLSDCPASSHQSKAIVSFEISCWEIQPSPENTMNLEILAQVINLTLASDLYPSLKLGFTFEIYPSSRGDVRLGLVISGYSKRLGKVIESLSSIIRRLKSEKSFPSRELFRKARISVRSNYDKAEDNSSINVASIGLLVVMEKYMWSLQDRIDAIECIDLQTFKAFAASFADYRKFLRLFIQGDLSHADDINACLDRNLTNHLHGTQTDFQREPEYCSTKLLDPATNFYVEYPGRKDDPTNSTVYYIQTGPRDDCTAYTLTALSAYMMSFTLKPELRNKRQIGYVVMGGLRLLRNAVGLHISIMSTLEPLALEEKINEYLLYLEREVLTPMTEDTFRNKYLKDFLNLQSKGNLDKLRKDSGPADLMDQIVANVQSGDSDILNSSFMKKHKRLRNQIADGRYTFADRDSAINTTLLQELTIDHYLCFFRERISIHSKTRAKLSVMVKSPMTDEEIVNRQIYSQVDAFLKLHGLTIETAKLRELVQRSKGKPMLLAKELYQSFHSRHETWKLCTVMLRELLKMLTVNLKFRHQRQTNMAASEWGSTPATGLTLIKDINIYRKEVL</sequence>
<dbReference type="STRING" id="1076872.G8ZX07"/>
<dbReference type="GO" id="GO:0005935">
    <property type="term" value="C:cellular bud neck"/>
    <property type="evidence" value="ECO:0007669"/>
    <property type="project" value="EnsemblFungi"/>
</dbReference>
<evidence type="ECO:0000313" key="11">
    <source>
        <dbReference type="Proteomes" id="UP000005627"/>
    </source>
</evidence>
<dbReference type="Gene3D" id="3.30.830.10">
    <property type="entry name" value="Metalloenzyme, LuxS/M16 peptidase-like"/>
    <property type="match status" value="4"/>
</dbReference>
<evidence type="ECO:0000256" key="5">
    <source>
        <dbReference type="ARBA" id="ARBA00022801"/>
    </source>
</evidence>
<dbReference type="InterPro" id="IPR011249">
    <property type="entry name" value="Metalloenz_LuxS/M16"/>
</dbReference>
<dbReference type="GO" id="GO:0007323">
    <property type="term" value="P:peptide pheromone maturation"/>
    <property type="evidence" value="ECO:0007669"/>
    <property type="project" value="EnsemblFungi"/>
</dbReference>
<dbReference type="InterPro" id="IPR001431">
    <property type="entry name" value="Pept_M16_Zn_BS"/>
</dbReference>
<dbReference type="InterPro" id="IPR050626">
    <property type="entry name" value="Peptidase_M16"/>
</dbReference>
<dbReference type="Pfam" id="PF16187">
    <property type="entry name" value="Peptidase_M16_M"/>
    <property type="match status" value="1"/>
</dbReference>
<dbReference type="EMBL" id="HE616747">
    <property type="protein sequence ID" value="CCE93151.1"/>
    <property type="molecule type" value="Genomic_DNA"/>
</dbReference>
<dbReference type="GO" id="GO:0046872">
    <property type="term" value="F:metal ion binding"/>
    <property type="evidence" value="ECO:0007669"/>
    <property type="project" value="UniProtKB-KW"/>
</dbReference>
<feature type="domain" description="Peptidase M16 N-terminal" evidence="8">
    <location>
        <begin position="36"/>
        <end position="164"/>
    </location>
</feature>
<dbReference type="Proteomes" id="UP000005627">
    <property type="component" value="Chromosome 6"/>
</dbReference>
<dbReference type="PROSITE" id="PS00143">
    <property type="entry name" value="INSULINASE"/>
    <property type="match status" value="1"/>
</dbReference>
<evidence type="ECO:0000259" key="8">
    <source>
        <dbReference type="Pfam" id="PF00675"/>
    </source>
</evidence>
<evidence type="ECO:0000313" key="10">
    <source>
        <dbReference type="EMBL" id="CCE93151.1"/>
    </source>
</evidence>
<dbReference type="Pfam" id="PF00675">
    <property type="entry name" value="Peptidase_M16"/>
    <property type="match status" value="1"/>
</dbReference>
<evidence type="ECO:0000256" key="6">
    <source>
        <dbReference type="ARBA" id="ARBA00022833"/>
    </source>
</evidence>
<dbReference type="InterPro" id="IPR011765">
    <property type="entry name" value="Pept_M16_N"/>
</dbReference>
<dbReference type="RefSeq" id="XP_003682362.1">
    <property type="nucleotide sequence ID" value="XM_003682314.1"/>
</dbReference>
<feature type="domain" description="Peptidase M16 middle/third" evidence="9">
    <location>
        <begin position="490"/>
        <end position="760"/>
    </location>
</feature>
<dbReference type="GO" id="GO:0005739">
    <property type="term" value="C:mitochondrion"/>
    <property type="evidence" value="ECO:0007669"/>
    <property type="project" value="TreeGrafter"/>
</dbReference>
<organism evidence="10 11">
    <name type="scientific">Torulaspora delbrueckii</name>
    <name type="common">Yeast</name>
    <name type="synonym">Candida colliculosa</name>
    <dbReference type="NCBI Taxonomy" id="4950"/>
    <lineage>
        <taxon>Eukaryota</taxon>
        <taxon>Fungi</taxon>
        <taxon>Dikarya</taxon>
        <taxon>Ascomycota</taxon>
        <taxon>Saccharomycotina</taxon>
        <taxon>Saccharomycetes</taxon>
        <taxon>Saccharomycetales</taxon>
        <taxon>Saccharomycetaceae</taxon>
        <taxon>Torulaspora</taxon>
    </lineage>
</organism>
<dbReference type="OrthoDB" id="952271at2759"/>
<evidence type="ECO:0000256" key="1">
    <source>
        <dbReference type="ARBA" id="ARBA00001947"/>
    </source>
</evidence>
<dbReference type="GO" id="GO:0007120">
    <property type="term" value="P:axial cellular bud site selection"/>
    <property type="evidence" value="ECO:0007669"/>
    <property type="project" value="EnsemblFungi"/>
</dbReference>
<keyword evidence="5" id="KW-0378">Hydrolase</keyword>
<evidence type="ECO:0000256" key="2">
    <source>
        <dbReference type="ARBA" id="ARBA00007261"/>
    </source>
</evidence>
<dbReference type="MEROPS" id="M16.007"/>
<dbReference type="GO" id="GO:0043171">
    <property type="term" value="P:peptide catabolic process"/>
    <property type="evidence" value="ECO:0007669"/>
    <property type="project" value="TreeGrafter"/>
</dbReference>
<dbReference type="SUPFAM" id="SSF63411">
    <property type="entry name" value="LuxS/MPP-like metallohydrolase"/>
    <property type="match status" value="4"/>
</dbReference>
<keyword evidence="11" id="KW-1185">Reference proteome</keyword>
<comment type="cofactor">
    <cofactor evidence="1">
        <name>Zn(2+)</name>
        <dbReference type="ChEBI" id="CHEBI:29105"/>
    </cofactor>
</comment>
<evidence type="ECO:0000256" key="3">
    <source>
        <dbReference type="ARBA" id="ARBA00022670"/>
    </source>
</evidence>
<dbReference type="KEGG" id="tdl:TDEL_0F03400"/>
<evidence type="ECO:0000256" key="4">
    <source>
        <dbReference type="ARBA" id="ARBA00022723"/>
    </source>
</evidence>